<keyword evidence="3" id="KW-1185">Reference proteome</keyword>
<gene>
    <name evidence="1" type="ORF">SAMN05216189_101924</name>
    <name evidence="2" type="ORF">SAMN06295949_10995</name>
</gene>
<name>A0A239I905_9PSED</name>
<evidence type="ECO:0000313" key="2">
    <source>
        <dbReference type="EMBL" id="SNS89543.1"/>
    </source>
</evidence>
<accession>A0A239I905</accession>
<dbReference type="EMBL" id="FNEC01000019">
    <property type="protein sequence ID" value="SDJ57413.1"/>
    <property type="molecule type" value="Genomic_DNA"/>
</dbReference>
<dbReference type="EMBL" id="FZPC01000009">
    <property type="protein sequence ID" value="SNS89543.1"/>
    <property type="molecule type" value="Genomic_DNA"/>
</dbReference>
<protein>
    <submittedName>
        <fullName evidence="1">Uncharacterized protein</fullName>
    </submittedName>
</protein>
<dbReference type="Proteomes" id="UP000199693">
    <property type="component" value="Unassembled WGS sequence"/>
</dbReference>
<reference evidence="2 3" key="2">
    <citation type="submission" date="2017-06" db="EMBL/GenBank/DDBJ databases">
        <authorList>
            <person name="Varghese N."/>
            <person name="Submissions S."/>
        </authorList>
    </citation>
    <scope>NUCLEOTIDE SEQUENCE [LARGE SCALE GENOMIC DNA]</scope>
    <source>
        <strain evidence="2 3">RLD-1</strain>
    </source>
</reference>
<reference evidence="1 4" key="1">
    <citation type="submission" date="2016-10" db="EMBL/GenBank/DDBJ databases">
        <authorList>
            <person name="de Groot N.N."/>
        </authorList>
    </citation>
    <scope>NUCLEOTIDE SEQUENCE [LARGE SCALE GENOMIC DNA]</scope>
    <source>
        <strain evidence="1 4">CCM 7361</strain>
    </source>
</reference>
<evidence type="ECO:0000313" key="4">
    <source>
        <dbReference type="Proteomes" id="UP000199693"/>
    </source>
</evidence>
<proteinExistence type="predicted"/>
<dbReference type="Proteomes" id="UP000198309">
    <property type="component" value="Unassembled WGS sequence"/>
</dbReference>
<organism evidence="1 4">
    <name type="scientific">Pseudomonas delhiensis</name>
    <dbReference type="NCBI Taxonomy" id="366289"/>
    <lineage>
        <taxon>Bacteria</taxon>
        <taxon>Pseudomonadati</taxon>
        <taxon>Pseudomonadota</taxon>
        <taxon>Gammaproteobacteria</taxon>
        <taxon>Pseudomonadales</taxon>
        <taxon>Pseudomonadaceae</taxon>
        <taxon>Pseudomonas</taxon>
    </lineage>
</organism>
<evidence type="ECO:0000313" key="1">
    <source>
        <dbReference type="EMBL" id="SDJ57413.1"/>
    </source>
</evidence>
<evidence type="ECO:0000313" key="3">
    <source>
        <dbReference type="Proteomes" id="UP000198309"/>
    </source>
</evidence>
<sequence>MHSRIVYSQNISIAAHFAKQNPAGPPTMSHLPALPVTAMNQAVSLPTRTAALPASLLDAGPGERPDGWTRRPADAARQAHFAIRAEADADVLCKLLNLFALQGWLPAEVHAVQAGEWLQVALRVPGMPERRGEVMAERMRSLVSVATVELAFSSF</sequence>
<dbReference type="AlphaFoldDB" id="A0A239I905"/>